<feature type="region of interest" description="Disordered" evidence="1">
    <location>
        <begin position="1"/>
        <end position="39"/>
    </location>
</feature>
<reference evidence="2 3" key="1">
    <citation type="journal article" date="2024" name="Science">
        <title>Giant polyketide synthase enzymes in the biosynthesis of giant marine polyether toxins.</title>
        <authorList>
            <person name="Fallon T.R."/>
            <person name="Shende V.V."/>
            <person name="Wierzbicki I.H."/>
            <person name="Pendleton A.L."/>
            <person name="Watervoot N.F."/>
            <person name="Auber R.P."/>
            <person name="Gonzalez D.J."/>
            <person name="Wisecaver J.H."/>
            <person name="Moore B.S."/>
        </authorList>
    </citation>
    <scope>NUCLEOTIDE SEQUENCE [LARGE SCALE GENOMIC DNA]</scope>
    <source>
        <strain evidence="2 3">12B1</strain>
    </source>
</reference>
<feature type="compositionally biased region" description="Polar residues" evidence="1">
    <location>
        <begin position="1"/>
        <end position="10"/>
    </location>
</feature>
<dbReference type="Proteomes" id="UP001515480">
    <property type="component" value="Unassembled WGS sequence"/>
</dbReference>
<evidence type="ECO:0000256" key="1">
    <source>
        <dbReference type="SAM" id="MobiDB-lite"/>
    </source>
</evidence>
<name>A0AB34K1G9_PRYPA</name>
<gene>
    <name evidence="2" type="ORF">AB1Y20_009220</name>
</gene>
<keyword evidence="3" id="KW-1185">Reference proteome</keyword>
<evidence type="ECO:0000313" key="2">
    <source>
        <dbReference type="EMBL" id="KAL1527840.1"/>
    </source>
</evidence>
<accession>A0AB34K1G9</accession>
<comment type="caution">
    <text evidence="2">The sequence shown here is derived from an EMBL/GenBank/DDBJ whole genome shotgun (WGS) entry which is preliminary data.</text>
</comment>
<protein>
    <submittedName>
        <fullName evidence="2">Uncharacterized protein</fullName>
    </submittedName>
</protein>
<dbReference type="AlphaFoldDB" id="A0AB34K1G9"/>
<dbReference type="EMBL" id="JBGBPQ010000002">
    <property type="protein sequence ID" value="KAL1527840.1"/>
    <property type="molecule type" value="Genomic_DNA"/>
</dbReference>
<evidence type="ECO:0000313" key="3">
    <source>
        <dbReference type="Proteomes" id="UP001515480"/>
    </source>
</evidence>
<organism evidence="2 3">
    <name type="scientific">Prymnesium parvum</name>
    <name type="common">Toxic golden alga</name>
    <dbReference type="NCBI Taxonomy" id="97485"/>
    <lineage>
        <taxon>Eukaryota</taxon>
        <taxon>Haptista</taxon>
        <taxon>Haptophyta</taxon>
        <taxon>Prymnesiophyceae</taxon>
        <taxon>Prymnesiales</taxon>
        <taxon>Prymnesiaceae</taxon>
        <taxon>Prymnesium</taxon>
    </lineage>
</organism>
<sequence length="408" mass="44516">MLQPQANASQPRRRGAPPQPDRGRPLRRSSHHSPSPAPQPLACPCVACELHGARAPRLYHGERTDGTGSSLLSMLNAAAYAASRGWNYGGILRNTGPHSSARELLGPVHAGKPVTGAQRMTGHGQPFDPAIEFFLGSPRLIHERIDTPANRTLVVRLERRFSVAAGGSAPLIREMTSKLKALPPPPPDAAVVLPGYFMDLSHFAEPGRAEGVYDAFFSPPFRAALRASAACGLSARPVWHFDASRPSVAMHVRRGDVTAARHPGRFTSDEFYYQMAAAIRIHLPQADIHVFSSTKDQFRRGERNHSLENAANRVMLHSSSSFDGYRQRGMQVHLDGDPLEASAHLMTANVVVLAKSAFSWAPAAFNPHCVICQPIGVNVLRHWIVANDMLNVSRALPSCMQSWRNQSS</sequence>
<proteinExistence type="predicted"/>